<comment type="caution">
    <text evidence="4">The sequence shown here is derived from an EMBL/GenBank/DDBJ whole genome shotgun (WGS) entry which is preliminary data.</text>
</comment>
<sequence length="107" mass="12602">MTNEEFHIEIVEKRRNPLIGRLELNVVIHHMGKGTPKRFDIRKAIADQFNTQIDCVYVRNLTTEYGIGRTIGRIHIYDSAERAKLIEPEYLILRNQPPEEKKEEEQS</sequence>
<dbReference type="GO" id="GO:0006412">
    <property type="term" value="P:translation"/>
    <property type="evidence" value="ECO:0007669"/>
    <property type="project" value="UniProtKB-UniRule"/>
</dbReference>
<dbReference type="GO" id="GO:0005840">
    <property type="term" value="C:ribosome"/>
    <property type="evidence" value="ECO:0007669"/>
    <property type="project" value="UniProtKB-KW"/>
</dbReference>
<dbReference type="GO" id="GO:1990904">
    <property type="term" value="C:ribonucleoprotein complex"/>
    <property type="evidence" value="ECO:0007669"/>
    <property type="project" value="UniProtKB-KW"/>
</dbReference>
<dbReference type="AlphaFoldDB" id="A0A497EXL6"/>
<keyword evidence="1 3" id="KW-0689">Ribosomal protein</keyword>
<evidence type="ECO:0000256" key="3">
    <source>
        <dbReference type="HAMAP-Rule" id="MF_00545"/>
    </source>
</evidence>
<dbReference type="Gene3D" id="3.30.70.3370">
    <property type="match status" value="1"/>
</dbReference>
<dbReference type="HAMAP" id="MF_00545">
    <property type="entry name" value="Ribosomal_eS24"/>
    <property type="match status" value="1"/>
</dbReference>
<dbReference type="EMBL" id="QMQY01000003">
    <property type="protein sequence ID" value="RLE51408.1"/>
    <property type="molecule type" value="Genomic_DNA"/>
</dbReference>
<evidence type="ECO:0000313" key="5">
    <source>
        <dbReference type="Proteomes" id="UP000281962"/>
    </source>
</evidence>
<protein>
    <recommendedName>
        <fullName evidence="3">Small ribosomal subunit protein eS24</fullName>
    </recommendedName>
</protein>
<dbReference type="InterPro" id="IPR001976">
    <property type="entry name" value="Ribosomal_eS24"/>
</dbReference>
<evidence type="ECO:0000256" key="2">
    <source>
        <dbReference type="ARBA" id="ARBA00023274"/>
    </source>
</evidence>
<accession>A0A497EXL6</accession>
<comment type="similarity">
    <text evidence="3">Belongs to the eukaryotic ribosomal protein eS24 family.</text>
</comment>
<dbReference type="Proteomes" id="UP000281962">
    <property type="component" value="Unassembled WGS sequence"/>
</dbReference>
<dbReference type="SUPFAM" id="SSF54189">
    <property type="entry name" value="Ribosomal proteins S24e, L23 and L15e"/>
    <property type="match status" value="1"/>
</dbReference>
<organism evidence="4 5">
    <name type="scientific">Thermoproteota archaeon</name>
    <dbReference type="NCBI Taxonomy" id="2056631"/>
    <lineage>
        <taxon>Archaea</taxon>
        <taxon>Thermoproteota</taxon>
    </lineage>
</organism>
<dbReference type="InterPro" id="IPR012678">
    <property type="entry name" value="Ribosomal_uL23/eL15/eS24_sf"/>
</dbReference>
<name>A0A497EXL6_9CREN</name>
<evidence type="ECO:0000313" key="4">
    <source>
        <dbReference type="EMBL" id="RLE51408.1"/>
    </source>
</evidence>
<gene>
    <name evidence="3" type="primary">rps24e</name>
    <name evidence="4" type="ORF">DRJ21_00190</name>
</gene>
<evidence type="ECO:0000256" key="1">
    <source>
        <dbReference type="ARBA" id="ARBA00022980"/>
    </source>
</evidence>
<proteinExistence type="inferred from homology"/>
<keyword evidence="2 3" id="KW-0687">Ribonucleoprotein</keyword>
<reference evidence="4 5" key="1">
    <citation type="submission" date="2018-06" db="EMBL/GenBank/DDBJ databases">
        <title>Extensive metabolic versatility and redundancy in microbially diverse, dynamic hydrothermal sediments.</title>
        <authorList>
            <person name="Dombrowski N."/>
            <person name="Teske A."/>
            <person name="Baker B.J."/>
        </authorList>
    </citation>
    <scope>NUCLEOTIDE SEQUENCE [LARGE SCALE GENOMIC DNA]</scope>
    <source>
        <strain evidence="4">B30_G17</strain>
    </source>
</reference>
<dbReference type="InterPro" id="IPR053709">
    <property type="entry name" value="eRP_eS24_sf"/>
</dbReference>
<dbReference type="GO" id="GO:0003735">
    <property type="term" value="F:structural constituent of ribosome"/>
    <property type="evidence" value="ECO:0007669"/>
    <property type="project" value="InterPro"/>
</dbReference>
<dbReference type="PANTHER" id="PTHR10496">
    <property type="entry name" value="40S RIBOSOMAL PROTEIN S24"/>
    <property type="match status" value="1"/>
</dbReference>
<dbReference type="Pfam" id="PF01282">
    <property type="entry name" value="Ribosomal_S24e"/>
    <property type="match status" value="1"/>
</dbReference>